<organism evidence="1 2">
    <name type="scientific">Mycobacterium simulans</name>
    <dbReference type="NCBI Taxonomy" id="627089"/>
    <lineage>
        <taxon>Bacteria</taxon>
        <taxon>Bacillati</taxon>
        <taxon>Actinomycetota</taxon>
        <taxon>Actinomycetes</taxon>
        <taxon>Mycobacteriales</taxon>
        <taxon>Mycobacteriaceae</taxon>
        <taxon>Mycobacterium</taxon>
    </lineage>
</organism>
<keyword evidence="2" id="KW-1185">Reference proteome</keyword>
<accession>A0A7Z7IKX8</accession>
<protein>
    <submittedName>
        <fullName evidence="1">Uncharacterized protein</fullName>
    </submittedName>
</protein>
<proteinExistence type="predicted"/>
<gene>
    <name evidence="1" type="ORF">MSIMFB_02957</name>
</gene>
<dbReference type="EMBL" id="OCTY01000002">
    <property type="protein sequence ID" value="SOJ55471.1"/>
    <property type="molecule type" value="Genomic_DNA"/>
</dbReference>
<evidence type="ECO:0000313" key="2">
    <source>
        <dbReference type="Proteomes" id="UP000554965"/>
    </source>
</evidence>
<sequence>MSIWTRTRFVSVSVTDVDIATVLWGPRRLCRIRYSPHPDRPNGAHAKRYARVTHLEPPTAGLPIRVNFGESHLQVSVW</sequence>
<comment type="caution">
    <text evidence="1">The sequence shown here is derived from an EMBL/GenBank/DDBJ whole genome shotgun (WGS) entry which is preliminary data.</text>
</comment>
<dbReference type="Proteomes" id="UP000554965">
    <property type="component" value="Unassembled WGS sequence"/>
</dbReference>
<evidence type="ECO:0000313" key="1">
    <source>
        <dbReference type="EMBL" id="SOJ55471.1"/>
    </source>
</evidence>
<dbReference type="AlphaFoldDB" id="A0A7Z7IKX8"/>
<reference evidence="1 2" key="1">
    <citation type="submission" date="2017-10" db="EMBL/GenBank/DDBJ databases">
        <authorList>
            <consortium name="Urmite Genomes"/>
        </authorList>
    </citation>
    <scope>NUCLEOTIDE SEQUENCE [LARGE SCALE GENOMIC DNA]</scope>
    <source>
        <strain evidence="1 2">FB-527</strain>
    </source>
</reference>
<name>A0A7Z7IKX8_9MYCO</name>